<keyword evidence="3 6" id="KW-0238">DNA-binding</keyword>
<protein>
    <submittedName>
        <fullName evidence="6">DNA-binding transcriptional regulator CynR</fullName>
    </submittedName>
</protein>
<dbReference type="InterPro" id="IPR000847">
    <property type="entry name" value="LysR_HTH_N"/>
</dbReference>
<dbReference type="PROSITE" id="PS50931">
    <property type="entry name" value="HTH_LYSR"/>
    <property type="match status" value="1"/>
</dbReference>
<evidence type="ECO:0000256" key="3">
    <source>
        <dbReference type="ARBA" id="ARBA00023125"/>
    </source>
</evidence>
<dbReference type="SUPFAM" id="SSF53850">
    <property type="entry name" value="Periplasmic binding protein-like II"/>
    <property type="match status" value="1"/>
</dbReference>
<evidence type="ECO:0000313" key="6">
    <source>
        <dbReference type="EMBL" id="OJI94793.1"/>
    </source>
</evidence>
<evidence type="ECO:0000256" key="2">
    <source>
        <dbReference type="ARBA" id="ARBA00023015"/>
    </source>
</evidence>
<dbReference type="STRING" id="696762.PFRI_09720"/>
<sequence>MQNWQDLIYCLALAEYKTMSKAAKALRTNATTVSRHINNLAETYQKPIFVKNGQEWTPTEFGQQLVEIAKNTKTNIDEIETDTSTVPAGTLRIYSEMRLMQAFFTQNWRAALRAVPNINLHISINPSSLAFGEVDMTFTCEPPNEGRLVRKKVASTEYAVFANKAFFPNLEGWIELIDQPGQKIDQSFLKDNFEAPPRIALQGLNMALKAIQELPYMVMLPRSLANQFDDLGEVPNSPVFIDSVWASCHESRRNDPIIRSVFNWLETIK</sequence>
<keyword evidence="7" id="KW-1185">Reference proteome</keyword>
<dbReference type="AlphaFoldDB" id="A0A1L9P019"/>
<dbReference type="EMBL" id="MLCB01000085">
    <property type="protein sequence ID" value="OJI94793.1"/>
    <property type="molecule type" value="Genomic_DNA"/>
</dbReference>
<comment type="caution">
    <text evidence="6">The sequence shown here is derived from an EMBL/GenBank/DDBJ whole genome shotgun (WGS) entry which is preliminary data.</text>
</comment>
<dbReference type="Gene3D" id="1.10.10.10">
    <property type="entry name" value="Winged helix-like DNA-binding domain superfamily/Winged helix DNA-binding domain"/>
    <property type="match status" value="1"/>
</dbReference>
<dbReference type="SUPFAM" id="SSF46785">
    <property type="entry name" value="Winged helix' DNA-binding domain"/>
    <property type="match status" value="1"/>
</dbReference>
<evidence type="ECO:0000313" key="7">
    <source>
        <dbReference type="Proteomes" id="UP000184514"/>
    </source>
</evidence>
<dbReference type="GO" id="GO:0003700">
    <property type="term" value="F:DNA-binding transcription factor activity"/>
    <property type="evidence" value="ECO:0007669"/>
    <property type="project" value="InterPro"/>
</dbReference>
<dbReference type="RefSeq" id="WP_072629618.1">
    <property type="nucleotide sequence ID" value="NZ_MLCB01000085.1"/>
</dbReference>
<dbReference type="Gene3D" id="3.40.190.290">
    <property type="match status" value="1"/>
</dbReference>
<organism evidence="6 7">
    <name type="scientific">Planktotalea frisia</name>
    <dbReference type="NCBI Taxonomy" id="696762"/>
    <lineage>
        <taxon>Bacteria</taxon>
        <taxon>Pseudomonadati</taxon>
        <taxon>Pseudomonadota</taxon>
        <taxon>Alphaproteobacteria</taxon>
        <taxon>Rhodobacterales</taxon>
        <taxon>Paracoccaceae</taxon>
        <taxon>Planktotalea</taxon>
    </lineage>
</organism>
<dbReference type="Pfam" id="PF00126">
    <property type="entry name" value="HTH_1"/>
    <property type="match status" value="1"/>
</dbReference>
<reference evidence="6 7" key="1">
    <citation type="submission" date="2016-10" db="EMBL/GenBank/DDBJ databases">
        <title>Genome sequence of Planktotalea frisia SH6-1.</title>
        <authorList>
            <person name="Poehlein A."/>
            <person name="Bakenhus I."/>
            <person name="Voget S."/>
            <person name="Brinkhoff T."/>
            <person name="Simon M."/>
        </authorList>
    </citation>
    <scope>NUCLEOTIDE SEQUENCE [LARGE SCALE GENOMIC DNA]</scope>
    <source>
        <strain evidence="6 7">SH6-1</strain>
    </source>
</reference>
<evidence type="ECO:0000259" key="5">
    <source>
        <dbReference type="PROSITE" id="PS50931"/>
    </source>
</evidence>
<comment type="similarity">
    <text evidence="1">Belongs to the LysR transcriptional regulatory family.</text>
</comment>
<dbReference type="GO" id="GO:0000976">
    <property type="term" value="F:transcription cis-regulatory region binding"/>
    <property type="evidence" value="ECO:0007669"/>
    <property type="project" value="TreeGrafter"/>
</dbReference>
<dbReference type="OrthoDB" id="7768317at2"/>
<dbReference type="Proteomes" id="UP000184514">
    <property type="component" value="Unassembled WGS sequence"/>
</dbReference>
<keyword evidence="4" id="KW-0804">Transcription</keyword>
<dbReference type="InterPro" id="IPR036388">
    <property type="entry name" value="WH-like_DNA-bd_sf"/>
</dbReference>
<keyword evidence="2" id="KW-0805">Transcription regulation</keyword>
<dbReference type="PANTHER" id="PTHR30126">
    <property type="entry name" value="HTH-TYPE TRANSCRIPTIONAL REGULATOR"/>
    <property type="match status" value="1"/>
</dbReference>
<name>A0A1L9P019_9RHOB</name>
<feature type="domain" description="HTH lysR-type" evidence="5">
    <location>
        <begin position="1"/>
        <end position="59"/>
    </location>
</feature>
<proteinExistence type="inferred from homology"/>
<accession>A0A1L9P019</accession>
<dbReference type="PANTHER" id="PTHR30126:SF40">
    <property type="entry name" value="HTH-TYPE TRANSCRIPTIONAL REGULATOR GLTR"/>
    <property type="match status" value="1"/>
</dbReference>
<evidence type="ECO:0000256" key="4">
    <source>
        <dbReference type="ARBA" id="ARBA00023163"/>
    </source>
</evidence>
<evidence type="ECO:0000256" key="1">
    <source>
        <dbReference type="ARBA" id="ARBA00009437"/>
    </source>
</evidence>
<dbReference type="InterPro" id="IPR036390">
    <property type="entry name" value="WH_DNA-bd_sf"/>
</dbReference>
<gene>
    <name evidence="6" type="ORF">PFRI_09720</name>
</gene>